<reference evidence="2 3" key="1">
    <citation type="submission" date="2019-03" db="EMBL/GenBank/DDBJ databases">
        <title>Single cell metagenomics reveals metabolic interactions within the superorganism composed of flagellate Streblomastix strix and complex community of Bacteroidetes bacteria on its surface.</title>
        <authorList>
            <person name="Treitli S.C."/>
            <person name="Kolisko M."/>
            <person name="Husnik F."/>
            <person name="Keeling P."/>
            <person name="Hampl V."/>
        </authorList>
    </citation>
    <scope>NUCLEOTIDE SEQUENCE [LARGE SCALE GENOMIC DNA]</scope>
    <source>
        <strain evidence="2">ST1C</strain>
    </source>
</reference>
<sequence>MGRSHIVWLIANSQPGQPTALLPLPSAPPASTASSIDDSDQDFHAQQKKKRKRTESPILSHRAALVAQGPVDIIRIILEGANAGDIMCQPRIQVSLVALDRHQETSTIIDSTTTSTSVQLANFEGKWPKQDSWGSSAEQNRRRYENLWSTSEPAEIQPSESLHVRTSRVRAVSFAESALIAEIHNIIRYQPPTKYRIDAYLMCLTTGAHLRSICFAYSTQGQSKNYASAYNRSAPVQFLPPRDNAPNCLGLNIC</sequence>
<dbReference type="AlphaFoldDB" id="A0A5J4VKJ2"/>
<feature type="compositionally biased region" description="Low complexity" evidence="1">
    <location>
        <begin position="18"/>
        <end position="35"/>
    </location>
</feature>
<dbReference type="Proteomes" id="UP000324800">
    <property type="component" value="Unassembled WGS sequence"/>
</dbReference>
<name>A0A5J4VKJ2_9EUKA</name>
<evidence type="ECO:0000256" key="1">
    <source>
        <dbReference type="SAM" id="MobiDB-lite"/>
    </source>
</evidence>
<gene>
    <name evidence="2" type="ORF">EZS28_021359</name>
</gene>
<accession>A0A5J4VKJ2</accession>
<comment type="caution">
    <text evidence="2">The sequence shown here is derived from an EMBL/GenBank/DDBJ whole genome shotgun (WGS) entry which is preliminary data.</text>
</comment>
<evidence type="ECO:0000313" key="3">
    <source>
        <dbReference type="Proteomes" id="UP000324800"/>
    </source>
</evidence>
<feature type="region of interest" description="Disordered" evidence="1">
    <location>
        <begin position="18"/>
        <end position="56"/>
    </location>
</feature>
<organism evidence="2 3">
    <name type="scientific">Streblomastix strix</name>
    <dbReference type="NCBI Taxonomy" id="222440"/>
    <lineage>
        <taxon>Eukaryota</taxon>
        <taxon>Metamonada</taxon>
        <taxon>Preaxostyla</taxon>
        <taxon>Oxymonadida</taxon>
        <taxon>Streblomastigidae</taxon>
        <taxon>Streblomastix</taxon>
    </lineage>
</organism>
<protein>
    <submittedName>
        <fullName evidence="2">Uncharacterized protein</fullName>
    </submittedName>
</protein>
<dbReference type="EMBL" id="SNRW01006422">
    <property type="protein sequence ID" value="KAA6383118.1"/>
    <property type="molecule type" value="Genomic_DNA"/>
</dbReference>
<proteinExistence type="predicted"/>
<evidence type="ECO:0000313" key="2">
    <source>
        <dbReference type="EMBL" id="KAA6383118.1"/>
    </source>
</evidence>